<gene>
    <name evidence="1" type="ordered locus">Aasi_1715</name>
</gene>
<accession>C3L3V9</accession>
<keyword evidence="2" id="KW-1185">Reference proteome</keyword>
<dbReference type="EMBL" id="CP001102">
    <property type="protein sequence ID" value="ACP21000.1"/>
    <property type="molecule type" value="Genomic_DNA"/>
</dbReference>
<evidence type="ECO:0000313" key="2">
    <source>
        <dbReference type="Proteomes" id="UP000001227"/>
    </source>
</evidence>
<proteinExistence type="predicted"/>
<dbReference type="Proteomes" id="UP000001227">
    <property type="component" value="Chromosome"/>
</dbReference>
<dbReference type="KEGG" id="aas:Aasi_1715"/>
<organism evidence="1 2">
    <name type="scientific">Amoebophilus asiaticus (strain 5a2)</name>
    <dbReference type="NCBI Taxonomy" id="452471"/>
    <lineage>
        <taxon>Bacteria</taxon>
        <taxon>Pseudomonadati</taxon>
        <taxon>Bacteroidota</taxon>
        <taxon>Cytophagia</taxon>
        <taxon>Cytophagales</taxon>
        <taxon>Amoebophilaceae</taxon>
        <taxon>Candidatus Amoebophilus</taxon>
    </lineage>
</organism>
<dbReference type="HOGENOM" id="CLU_881767_0_0_10"/>
<reference evidence="1 2" key="1">
    <citation type="journal article" date="2010" name="J. Bacteriol.">
        <title>The genome of the amoeba symbiont 'Candidatus Amoebophilus asiaticus' reveals common mechanisms for host cell interaction among amoeba-associated bacteria.</title>
        <authorList>
            <person name="Schmitz-Esser S."/>
            <person name="Tischler P."/>
            <person name="Arnold R."/>
            <person name="Montanaro J."/>
            <person name="Wagner M."/>
            <person name="Rattei T."/>
            <person name="Horn M."/>
        </authorList>
    </citation>
    <scope>NUCLEOTIDE SEQUENCE [LARGE SCALE GENOMIC DNA]</scope>
    <source>
        <strain evidence="1 2">5a2</strain>
    </source>
</reference>
<name>C3L3V9_AMOA5</name>
<evidence type="ECO:0000313" key="1">
    <source>
        <dbReference type="EMBL" id="ACP21000.1"/>
    </source>
</evidence>
<protein>
    <submittedName>
        <fullName evidence="1">Uncharacterized protein</fullName>
    </submittedName>
</protein>
<sequence length="315" mass="35955">MEPKINYYQKIEQATWDRREGKVDLDVMVASVKNGKAVGENRKVLRGNNQNFELVIFNQGDEYIYNDQPSLYLHFSLIQGTAIIKELQQQGYDDGKNGYTIRLDHNTVAGTGAGLLAIRDYEFQISNQKTLHLCPLKEKKVEYQIQLCKDSNGKLTPINNIPTTIIWEPKHIKVALQIDKKEIKGNEKEIQLTLNNQGDTLSDEDKDILQLKIERLGNKQSRLGTFGKNGQKYVGINTQNIFITGNILNSVNVIPTDRKKIINTGSNLPFPKIWIEPRATENSVTFRFTLFYTQQNGDKQQEIILGTPQEVTWAE</sequence>
<dbReference type="AlphaFoldDB" id="C3L3V9"/>
<dbReference type="RefSeq" id="WP_012472971.1">
    <property type="nucleotide sequence ID" value="NC_010830.1"/>
</dbReference>